<keyword evidence="5" id="KW-0694">RNA-binding</keyword>
<comment type="function">
    <text evidence="5">One of two assembly initiator proteins, it binds directly to the 5'-end of the 23S rRNA, where it nucleates assembly of the 50S subunit.</text>
</comment>
<dbReference type="InterPro" id="IPR041988">
    <property type="entry name" value="Ribosomal_uL24_KOW"/>
</dbReference>
<proteinExistence type="inferred from homology"/>
<gene>
    <name evidence="5" type="primary">rplX</name>
    <name evidence="8" type="ORF">ENP86_03260</name>
    <name evidence="9" type="ORF">ENV70_00320</name>
</gene>
<dbReference type="Gene3D" id="2.30.30.30">
    <property type="match status" value="1"/>
</dbReference>
<comment type="caution">
    <text evidence="9">The sequence shown here is derived from an EMBL/GenBank/DDBJ whole genome shotgun (WGS) entry which is preliminary data.</text>
</comment>
<dbReference type="GO" id="GO:0019843">
    <property type="term" value="F:rRNA binding"/>
    <property type="evidence" value="ECO:0007669"/>
    <property type="project" value="UniProtKB-UniRule"/>
</dbReference>
<dbReference type="InterPro" id="IPR003256">
    <property type="entry name" value="Ribosomal_uL24"/>
</dbReference>
<comment type="function">
    <text evidence="5">One of the proteins that surrounds the polypeptide exit tunnel on the outside of the subunit.</text>
</comment>
<dbReference type="GO" id="GO:1990904">
    <property type="term" value="C:ribonucleoprotein complex"/>
    <property type="evidence" value="ECO:0007669"/>
    <property type="project" value="UniProtKB-KW"/>
</dbReference>
<evidence type="ECO:0000313" key="8">
    <source>
        <dbReference type="EMBL" id="HDY58554.1"/>
    </source>
</evidence>
<accession>A0A7C6EI52</accession>
<feature type="domain" description="KOW" evidence="7">
    <location>
        <begin position="10"/>
        <end position="37"/>
    </location>
</feature>
<dbReference type="Pfam" id="PF17136">
    <property type="entry name" value="ribosomal_L24"/>
    <property type="match status" value="1"/>
</dbReference>
<comment type="subunit">
    <text evidence="5">Part of the 50S ribosomal subunit.</text>
</comment>
<dbReference type="InterPro" id="IPR008991">
    <property type="entry name" value="Translation_prot_SH3-like_sf"/>
</dbReference>
<dbReference type="SUPFAM" id="SSF50104">
    <property type="entry name" value="Translation proteins SH3-like domain"/>
    <property type="match status" value="1"/>
</dbReference>
<evidence type="ECO:0000313" key="9">
    <source>
        <dbReference type="EMBL" id="HHS62047.1"/>
    </source>
</evidence>
<dbReference type="GO" id="GO:0005840">
    <property type="term" value="C:ribosome"/>
    <property type="evidence" value="ECO:0007669"/>
    <property type="project" value="UniProtKB-KW"/>
</dbReference>
<comment type="similarity">
    <text evidence="1 5 6">Belongs to the universal ribosomal protein uL24 family.</text>
</comment>
<organism evidence="9">
    <name type="scientific">candidate division WOR-3 bacterium</name>
    <dbReference type="NCBI Taxonomy" id="2052148"/>
    <lineage>
        <taxon>Bacteria</taxon>
        <taxon>Bacteria division WOR-3</taxon>
    </lineage>
</organism>
<reference evidence="9" key="1">
    <citation type="journal article" date="2020" name="mSystems">
        <title>Genome- and Community-Level Interaction Insights into Carbon Utilization and Element Cycling Functions of Hydrothermarchaeota in Hydrothermal Sediment.</title>
        <authorList>
            <person name="Zhou Z."/>
            <person name="Liu Y."/>
            <person name="Xu W."/>
            <person name="Pan J."/>
            <person name="Luo Z.H."/>
            <person name="Li M."/>
        </authorList>
    </citation>
    <scope>NUCLEOTIDE SEQUENCE [LARGE SCALE GENOMIC DNA]</scope>
    <source>
        <strain evidence="8">SpSt-258</strain>
        <strain evidence="9">SpSt-783</strain>
    </source>
</reference>
<evidence type="ECO:0000256" key="1">
    <source>
        <dbReference type="ARBA" id="ARBA00010618"/>
    </source>
</evidence>
<dbReference type="CDD" id="cd06089">
    <property type="entry name" value="KOW_RPL26"/>
    <property type="match status" value="1"/>
</dbReference>
<keyword evidence="2 5" id="KW-0689">Ribosomal protein</keyword>
<keyword evidence="3 5" id="KW-0687">Ribonucleoprotein</keyword>
<evidence type="ECO:0000256" key="2">
    <source>
        <dbReference type="ARBA" id="ARBA00022980"/>
    </source>
</evidence>
<dbReference type="EMBL" id="DTHJ01000006">
    <property type="protein sequence ID" value="HHS62047.1"/>
    <property type="molecule type" value="Genomic_DNA"/>
</dbReference>
<evidence type="ECO:0000256" key="5">
    <source>
        <dbReference type="HAMAP-Rule" id="MF_01326"/>
    </source>
</evidence>
<name>A0A7C6EI52_UNCW3</name>
<evidence type="ECO:0000256" key="6">
    <source>
        <dbReference type="RuleBase" id="RU003477"/>
    </source>
</evidence>
<dbReference type="Pfam" id="PF00467">
    <property type="entry name" value="KOW"/>
    <property type="match status" value="1"/>
</dbReference>
<dbReference type="EMBL" id="DSKY01000009">
    <property type="protein sequence ID" value="HDY58554.1"/>
    <property type="molecule type" value="Genomic_DNA"/>
</dbReference>
<dbReference type="PANTHER" id="PTHR12903">
    <property type="entry name" value="MITOCHONDRIAL RIBOSOMAL PROTEIN L24"/>
    <property type="match status" value="1"/>
</dbReference>
<dbReference type="InterPro" id="IPR005825">
    <property type="entry name" value="Ribosomal_uL24_CS"/>
</dbReference>
<evidence type="ECO:0000256" key="4">
    <source>
        <dbReference type="ARBA" id="ARBA00035206"/>
    </source>
</evidence>
<keyword evidence="5" id="KW-0699">rRNA-binding</keyword>
<dbReference type="GO" id="GO:0006412">
    <property type="term" value="P:translation"/>
    <property type="evidence" value="ECO:0007669"/>
    <property type="project" value="UniProtKB-UniRule"/>
</dbReference>
<dbReference type="InterPro" id="IPR005824">
    <property type="entry name" value="KOW"/>
</dbReference>
<dbReference type="GO" id="GO:0003735">
    <property type="term" value="F:structural constituent of ribosome"/>
    <property type="evidence" value="ECO:0007669"/>
    <property type="project" value="InterPro"/>
</dbReference>
<dbReference type="InterPro" id="IPR014722">
    <property type="entry name" value="Rib_uL2_dom2"/>
</dbReference>
<dbReference type="NCBIfam" id="TIGR01079">
    <property type="entry name" value="rplX_bact"/>
    <property type="match status" value="1"/>
</dbReference>
<evidence type="ECO:0000259" key="7">
    <source>
        <dbReference type="SMART" id="SM00739"/>
    </source>
</evidence>
<dbReference type="PROSITE" id="PS01108">
    <property type="entry name" value="RIBOSOMAL_L24"/>
    <property type="match status" value="1"/>
</dbReference>
<dbReference type="SMART" id="SM00739">
    <property type="entry name" value="KOW"/>
    <property type="match status" value="1"/>
</dbReference>
<protein>
    <recommendedName>
        <fullName evidence="4 5">Large ribosomal subunit protein uL24</fullName>
    </recommendedName>
</protein>
<dbReference type="HAMAP" id="MF_01326_B">
    <property type="entry name" value="Ribosomal_uL24_B"/>
    <property type="match status" value="1"/>
</dbReference>
<dbReference type="AlphaFoldDB" id="A0A7C6EI52"/>
<dbReference type="InterPro" id="IPR057264">
    <property type="entry name" value="Ribosomal_uL24_C"/>
</dbReference>
<evidence type="ECO:0000256" key="3">
    <source>
        <dbReference type="ARBA" id="ARBA00023274"/>
    </source>
</evidence>
<sequence>MKEIKKLKFDIKKNDLVEVISGEEKGRRGRVLEIDREKRTAIVEGINLVKKHQRARSQTQPSGIITKPAPVHISNLVLICPKCGKKVKVKREKIEKRRVRICKECGEIIE</sequence>